<protein>
    <recommendedName>
        <fullName evidence="4">GcrA cell cycle regulator</fullName>
    </recommendedName>
</protein>
<evidence type="ECO:0000256" key="1">
    <source>
        <dbReference type="SAM" id="MobiDB-lite"/>
    </source>
</evidence>
<keyword evidence="3" id="KW-1185">Reference proteome</keyword>
<feature type="compositionally biased region" description="Pro residues" evidence="1">
    <location>
        <begin position="244"/>
        <end position="264"/>
    </location>
</feature>
<evidence type="ECO:0008006" key="4">
    <source>
        <dbReference type="Google" id="ProtNLM"/>
    </source>
</evidence>
<feature type="compositionally biased region" description="Basic and acidic residues" evidence="1">
    <location>
        <begin position="111"/>
        <end position="122"/>
    </location>
</feature>
<feature type="region of interest" description="Disordered" evidence="1">
    <location>
        <begin position="175"/>
        <end position="206"/>
    </location>
</feature>
<sequence length="360" mass="37692">MTPRTAEDLQAAANAQAQAALAWADAIGLMRVTYDSIRGRGTAVELELTEAALILRLPRTDLATEPDRVEYAIKIPAEPDLSKIPEAIRGGGAIAPTEDLNQGDGAAVAEVKEQPTADEAPREPSASEQGWPTCAAGVACDPAKAGSPWSEAEEAEALAMRARGCTVRQVARHLGRPMAATSAKFGQMRKRGRSAPNPDPDTAPPTAAKLSQVAAHLSLEERNRRMESAVANLEARRRKSRAPSPKPEPAPAAAPAAVAPPPPATSSQDSGTVLPPPCSAREVEAHLNAVGYLAPWTPQADLALVLALVRGDGLSAAATAAGVDRDAAKQRWHVLCPPPVTLDRQQALLTALRRRAEGAT</sequence>
<accession>A0ABS1RFJ9</accession>
<comment type="caution">
    <text evidence="2">The sequence shown here is derived from an EMBL/GenBank/DDBJ whole genome shotgun (WGS) entry which is preliminary data.</text>
</comment>
<organism evidence="2 3">
    <name type="scientific">Rhodovulum visakhapatnamense</name>
    <dbReference type="NCBI Taxonomy" id="364297"/>
    <lineage>
        <taxon>Bacteria</taxon>
        <taxon>Pseudomonadati</taxon>
        <taxon>Pseudomonadota</taxon>
        <taxon>Alphaproteobacteria</taxon>
        <taxon>Rhodobacterales</taxon>
        <taxon>Paracoccaceae</taxon>
        <taxon>Rhodovulum</taxon>
    </lineage>
</organism>
<dbReference type="Proteomes" id="UP000635853">
    <property type="component" value="Unassembled WGS sequence"/>
</dbReference>
<feature type="region of interest" description="Disordered" evidence="1">
    <location>
        <begin position="111"/>
        <end position="134"/>
    </location>
</feature>
<name>A0ABS1RFJ9_9RHOB</name>
<feature type="region of interest" description="Disordered" evidence="1">
    <location>
        <begin position="230"/>
        <end position="275"/>
    </location>
</feature>
<evidence type="ECO:0000313" key="2">
    <source>
        <dbReference type="EMBL" id="MBL3578408.1"/>
    </source>
</evidence>
<proteinExistence type="predicted"/>
<gene>
    <name evidence="2" type="ORF">JMJ92_09605</name>
</gene>
<dbReference type="RefSeq" id="WP_075783978.1">
    <property type="nucleotide sequence ID" value="NZ_JAESIL010000033.1"/>
</dbReference>
<reference evidence="3" key="1">
    <citation type="submission" date="2021-01" db="EMBL/GenBank/DDBJ databases">
        <title>Draft genomes of Rhodovulum sulfidophilum.</title>
        <authorList>
            <person name="Guzman M.S."/>
        </authorList>
    </citation>
    <scope>NUCLEOTIDE SEQUENCE [LARGE SCALE GENOMIC DNA]</scope>
    <source>
        <strain evidence="3">AB19</strain>
    </source>
</reference>
<dbReference type="EMBL" id="JAESIL010000033">
    <property type="protein sequence ID" value="MBL3578408.1"/>
    <property type="molecule type" value="Genomic_DNA"/>
</dbReference>
<evidence type="ECO:0000313" key="3">
    <source>
        <dbReference type="Proteomes" id="UP000635853"/>
    </source>
</evidence>